<feature type="compositionally biased region" description="Low complexity" evidence="1">
    <location>
        <begin position="428"/>
        <end position="437"/>
    </location>
</feature>
<feature type="compositionally biased region" description="Polar residues" evidence="1">
    <location>
        <begin position="111"/>
        <end position="123"/>
    </location>
</feature>
<organism evidence="2 3">
    <name type="scientific">Branchiostoma lanceolatum</name>
    <name type="common">Common lancelet</name>
    <name type="synonym">Amphioxus lanceolatum</name>
    <dbReference type="NCBI Taxonomy" id="7740"/>
    <lineage>
        <taxon>Eukaryota</taxon>
        <taxon>Metazoa</taxon>
        <taxon>Chordata</taxon>
        <taxon>Cephalochordata</taxon>
        <taxon>Leptocardii</taxon>
        <taxon>Amphioxiformes</taxon>
        <taxon>Branchiostomatidae</taxon>
        <taxon>Branchiostoma</taxon>
    </lineage>
</organism>
<feature type="region of interest" description="Disordered" evidence="1">
    <location>
        <begin position="1"/>
        <end position="163"/>
    </location>
</feature>
<protein>
    <submittedName>
        <fullName evidence="2">Hypp9711 protein</fullName>
    </submittedName>
</protein>
<evidence type="ECO:0000256" key="1">
    <source>
        <dbReference type="SAM" id="MobiDB-lite"/>
    </source>
</evidence>
<sequence>MSKDPARKSTDRLALSSAGNGKGTVRHKSANRTPSAKAPGRGGHEPAGSGTRPKANDLTPPGRDRGRGTPGNAANQTTPGHHNLAGRGTRGNSANQQTTPSRHNLAGRGTRGNSANQQTTPSRHNLAGRGTQYQPNDLRRTPPGRGIISPGENGRGEQGRKPNVDDLWKAVHDLTKNVSALSRTVQVNQEETRETTKQIIDMIEDQNQTQPQAIPATPGTPKKMPRALPGEAKRIYRGLGEDMTYNGQAKFMGDQHNEEVTRRITEAIKDGDVPYRDSHIKKACRNIHNNLRRREKSERDGTLAVNQDKSKRGNRRTRLRDLRATVGKDCLTPAELEFLSVAKPDLMSDEETDEEQPNTWLVRRPAWRCKKLTQIVDRCQPGVDKLVMKSRKLRNRRVMTDQPSRRSIPDTVDKVYLDVGGGEEVVQSEEVMQGEEVVQSEEEEQGEEVVQSEEEEQGEEEEHYEEEDLEDNEGTSGDESEMSSEEETSMRSVSD</sequence>
<feature type="compositionally biased region" description="Polar residues" evidence="1">
    <location>
        <begin position="90"/>
        <end position="102"/>
    </location>
</feature>
<dbReference type="OrthoDB" id="8955704at2759"/>
<comment type="caution">
    <text evidence="2">The sequence shown here is derived from an EMBL/GenBank/DDBJ whole genome shotgun (WGS) entry which is preliminary data.</text>
</comment>
<evidence type="ECO:0000313" key="2">
    <source>
        <dbReference type="EMBL" id="CAH1277615.1"/>
    </source>
</evidence>
<feature type="region of interest" description="Disordered" evidence="1">
    <location>
        <begin position="428"/>
        <end position="495"/>
    </location>
</feature>
<dbReference type="EMBL" id="CAKMNS010000426">
    <property type="protein sequence ID" value="CAH1277615.1"/>
    <property type="molecule type" value="Genomic_DNA"/>
</dbReference>
<feature type="compositionally biased region" description="Basic and acidic residues" evidence="1">
    <location>
        <begin position="154"/>
        <end position="163"/>
    </location>
</feature>
<keyword evidence="3" id="KW-1185">Reference proteome</keyword>
<feature type="compositionally biased region" description="Acidic residues" evidence="1">
    <location>
        <begin position="438"/>
        <end position="487"/>
    </location>
</feature>
<proteinExistence type="predicted"/>
<dbReference type="InterPro" id="IPR028101">
    <property type="entry name" value="DUF4616"/>
</dbReference>
<dbReference type="PANTHER" id="PTHR14375:SF2">
    <property type="entry name" value="SIMILAR TO RIKEN CDNA 4931414P19"/>
    <property type="match status" value="1"/>
</dbReference>
<reference evidence="2" key="1">
    <citation type="submission" date="2022-01" db="EMBL/GenBank/DDBJ databases">
        <authorList>
            <person name="Braso-Vives M."/>
        </authorList>
    </citation>
    <scope>NUCLEOTIDE SEQUENCE</scope>
</reference>
<feature type="compositionally biased region" description="Basic and acidic residues" evidence="1">
    <location>
        <begin position="1"/>
        <end position="11"/>
    </location>
</feature>
<accession>A0A8S4MP27</accession>
<dbReference type="AlphaFoldDB" id="A0A8S4MP27"/>
<feature type="region of interest" description="Disordered" evidence="1">
    <location>
        <begin position="294"/>
        <end position="317"/>
    </location>
</feature>
<dbReference type="PANTHER" id="PTHR14375">
    <property type="entry name" value="SIMILAR TO RIKEN CDNA 4931414P19"/>
    <property type="match status" value="1"/>
</dbReference>
<dbReference type="Proteomes" id="UP000838412">
    <property type="component" value="Unassembled WGS sequence"/>
</dbReference>
<gene>
    <name evidence="2" type="primary">Hypp9711</name>
    <name evidence="2" type="ORF">BLAG_LOCUS26355</name>
</gene>
<evidence type="ECO:0000313" key="3">
    <source>
        <dbReference type="Proteomes" id="UP000838412"/>
    </source>
</evidence>
<name>A0A8S4MP27_BRALA</name>